<dbReference type="InterPro" id="IPR023214">
    <property type="entry name" value="HAD_sf"/>
</dbReference>
<dbReference type="EC" id="3.1.3.15" evidence="3"/>
<dbReference type="NCBIfam" id="TIGR01488">
    <property type="entry name" value="HAD-SF-IB"/>
    <property type="match status" value="1"/>
</dbReference>
<evidence type="ECO:0000256" key="6">
    <source>
        <dbReference type="ARBA" id="ARBA00022801"/>
    </source>
</evidence>
<comment type="pathway">
    <text evidence="1">Amino-acid biosynthesis; L-histidine biosynthesis; L-histidine from 5-phospho-alpha-D-ribose 1-diphosphate: step 8/9.</text>
</comment>
<evidence type="ECO:0000313" key="12">
    <source>
        <dbReference type="Proteomes" id="UP000565262"/>
    </source>
</evidence>
<keyword evidence="5" id="KW-0479">Metal-binding</keyword>
<evidence type="ECO:0000313" key="11">
    <source>
        <dbReference type="EMBL" id="MBB1488260.1"/>
    </source>
</evidence>
<dbReference type="GO" id="GO:0046872">
    <property type="term" value="F:metal ion binding"/>
    <property type="evidence" value="ECO:0007669"/>
    <property type="project" value="UniProtKB-KW"/>
</dbReference>
<dbReference type="SUPFAM" id="SSF56784">
    <property type="entry name" value="HAD-like"/>
    <property type="match status" value="1"/>
</dbReference>
<evidence type="ECO:0000256" key="7">
    <source>
        <dbReference type="ARBA" id="ARBA00022842"/>
    </source>
</evidence>
<evidence type="ECO:0000256" key="10">
    <source>
        <dbReference type="ARBA" id="ARBA00053547"/>
    </source>
</evidence>
<evidence type="ECO:0000256" key="5">
    <source>
        <dbReference type="ARBA" id="ARBA00022723"/>
    </source>
</evidence>
<proteinExistence type="inferred from homology"/>
<dbReference type="InterPro" id="IPR050582">
    <property type="entry name" value="HAD-like_SerB"/>
</dbReference>
<organism evidence="11 12">
    <name type="scientific">Oceanospirillum sediminis</name>
    <dbReference type="NCBI Taxonomy" id="2760088"/>
    <lineage>
        <taxon>Bacteria</taxon>
        <taxon>Pseudomonadati</taxon>
        <taxon>Pseudomonadota</taxon>
        <taxon>Gammaproteobacteria</taxon>
        <taxon>Oceanospirillales</taxon>
        <taxon>Oceanospirillaceae</taxon>
        <taxon>Oceanospirillum</taxon>
    </lineage>
</organism>
<gene>
    <name evidence="11" type="ORF">H4O21_16780</name>
</gene>
<name>A0A839IU97_9GAMM</name>
<evidence type="ECO:0000256" key="2">
    <source>
        <dbReference type="ARBA" id="ARBA00009184"/>
    </source>
</evidence>
<dbReference type="CDD" id="cd02612">
    <property type="entry name" value="HAD_PGPPase"/>
    <property type="match status" value="1"/>
</dbReference>
<comment type="similarity">
    <text evidence="2">Belongs to the HAD-like hydrolase superfamily. SerB family.</text>
</comment>
<dbReference type="FunFam" id="3.40.50.1000:FF:000025">
    <property type="entry name" value="HAD hydrolase, family IB"/>
    <property type="match status" value="1"/>
</dbReference>
<reference evidence="11 12" key="1">
    <citation type="submission" date="2020-08" db="EMBL/GenBank/DDBJ databases">
        <title>Oceanospirillum sp. nov. isolated from marine sediment.</title>
        <authorList>
            <person name="Ji X."/>
        </authorList>
    </citation>
    <scope>NUCLEOTIDE SEQUENCE [LARGE SCALE GENOMIC DNA]</scope>
    <source>
        <strain evidence="11 12">D5</strain>
    </source>
</reference>
<sequence length="218" mass="24937">MGLAIFDLDNTLIATDSDHAWGEFLTEKGIVDAQVYKEANDKFYQDYLNGSLDIMEYLAFSLAPLAQHEPGQLQQWHQHFMQEKIEPVLLNKAFEKLAWHKDQGDFILIITATNRFVTAPIAERLGVDELIAIEPEVIDGRYTGRVSGIPSFKEGKVIRLNAWLEDKDYDLAETWFYSDSHNDLPLLRLVGKPVAVDPDKMLLEEAQSQNWPVISFRN</sequence>
<keyword evidence="6 11" id="KW-0378">Hydrolase</keyword>
<dbReference type="Gene3D" id="1.20.1440.100">
    <property type="entry name" value="SG protein - dephosphorylation function"/>
    <property type="match status" value="1"/>
</dbReference>
<accession>A0A839IU97</accession>
<comment type="caution">
    <text evidence="11">The sequence shown here is derived from an EMBL/GenBank/DDBJ whole genome shotgun (WGS) entry which is preliminary data.</text>
</comment>
<dbReference type="AlphaFoldDB" id="A0A839IU97"/>
<protein>
    <recommendedName>
        <fullName evidence="4">Histidinol-phosphatase</fullName>
        <ecNumber evidence="3">3.1.3.15</ecNumber>
    </recommendedName>
    <alternativeName>
        <fullName evidence="8">Histidinol-phosphate phosphatase</fullName>
    </alternativeName>
</protein>
<dbReference type="PANTHER" id="PTHR43344:SF13">
    <property type="entry name" value="PHOSPHATASE RV3661-RELATED"/>
    <property type="match status" value="1"/>
</dbReference>
<dbReference type="Proteomes" id="UP000565262">
    <property type="component" value="Unassembled WGS sequence"/>
</dbReference>
<dbReference type="EMBL" id="JACJFM010000025">
    <property type="protein sequence ID" value="MBB1488260.1"/>
    <property type="molecule type" value="Genomic_DNA"/>
</dbReference>
<evidence type="ECO:0000256" key="9">
    <source>
        <dbReference type="ARBA" id="ARBA00052092"/>
    </source>
</evidence>
<dbReference type="InterPro" id="IPR006385">
    <property type="entry name" value="HAD_hydro_SerB1"/>
</dbReference>
<comment type="function">
    <text evidence="10">Catalyzes the dephosphorylation of histidinol-phosphate to histidinol, the direct precursor of histidine.</text>
</comment>
<dbReference type="InterPro" id="IPR036412">
    <property type="entry name" value="HAD-like_sf"/>
</dbReference>
<comment type="catalytic activity">
    <reaction evidence="9">
        <text>L-histidinol phosphate + H2O = L-histidinol + phosphate</text>
        <dbReference type="Rhea" id="RHEA:14465"/>
        <dbReference type="ChEBI" id="CHEBI:15377"/>
        <dbReference type="ChEBI" id="CHEBI:43474"/>
        <dbReference type="ChEBI" id="CHEBI:57699"/>
        <dbReference type="ChEBI" id="CHEBI:57980"/>
        <dbReference type="EC" id="3.1.3.15"/>
    </reaction>
    <physiologicalReaction direction="left-to-right" evidence="9">
        <dbReference type="Rhea" id="RHEA:14466"/>
    </physiologicalReaction>
</comment>
<evidence type="ECO:0000256" key="3">
    <source>
        <dbReference type="ARBA" id="ARBA00013085"/>
    </source>
</evidence>
<dbReference type="GO" id="GO:0004401">
    <property type="term" value="F:histidinol-phosphatase activity"/>
    <property type="evidence" value="ECO:0007669"/>
    <property type="project" value="UniProtKB-EC"/>
</dbReference>
<keyword evidence="12" id="KW-1185">Reference proteome</keyword>
<dbReference type="Pfam" id="PF12710">
    <property type="entry name" value="HAD"/>
    <property type="match status" value="1"/>
</dbReference>
<dbReference type="PANTHER" id="PTHR43344">
    <property type="entry name" value="PHOSPHOSERINE PHOSPHATASE"/>
    <property type="match status" value="1"/>
</dbReference>
<keyword evidence="7" id="KW-0460">Magnesium</keyword>
<dbReference type="Gene3D" id="3.40.50.1000">
    <property type="entry name" value="HAD superfamily/HAD-like"/>
    <property type="match status" value="1"/>
</dbReference>
<evidence type="ECO:0000256" key="4">
    <source>
        <dbReference type="ARBA" id="ARBA00021697"/>
    </source>
</evidence>
<dbReference type="NCBIfam" id="TIGR01490">
    <property type="entry name" value="HAD-SF-IB-hyp1"/>
    <property type="match status" value="1"/>
</dbReference>
<dbReference type="RefSeq" id="WP_182810032.1">
    <property type="nucleotide sequence ID" value="NZ_JACJFM010000025.1"/>
</dbReference>
<evidence type="ECO:0000256" key="1">
    <source>
        <dbReference type="ARBA" id="ARBA00004970"/>
    </source>
</evidence>
<evidence type="ECO:0000256" key="8">
    <source>
        <dbReference type="ARBA" id="ARBA00033209"/>
    </source>
</evidence>